<comment type="caution">
    <text evidence="2">The sequence shown here is derived from an EMBL/GenBank/DDBJ whole genome shotgun (WGS) entry which is preliminary data.</text>
</comment>
<reference evidence="2 3" key="1">
    <citation type="submission" date="2015-11" db="EMBL/GenBank/DDBJ databases">
        <title>Genome-wide analysis reveals the secondary metabolome in Streptomyces kanasensis ZX01.</title>
        <authorList>
            <person name="Zhang G."/>
            <person name="Han L."/>
            <person name="Feng J."/>
            <person name="Zhang X."/>
        </authorList>
    </citation>
    <scope>NUCLEOTIDE SEQUENCE [LARGE SCALE GENOMIC DNA]</scope>
    <source>
        <strain evidence="2 3">ZX01</strain>
    </source>
</reference>
<dbReference type="OrthoDB" id="3197212at2"/>
<protein>
    <submittedName>
        <fullName evidence="2">DNA-binding protein</fullName>
    </submittedName>
</protein>
<accession>A0A100Y634</accession>
<dbReference type="Gene3D" id="1.10.260.40">
    <property type="entry name" value="lambda repressor-like DNA-binding domains"/>
    <property type="match status" value="1"/>
</dbReference>
<evidence type="ECO:0000259" key="1">
    <source>
        <dbReference type="PROSITE" id="PS50943"/>
    </source>
</evidence>
<evidence type="ECO:0000313" key="3">
    <source>
        <dbReference type="Proteomes" id="UP000054011"/>
    </source>
</evidence>
<organism evidence="2 3">
    <name type="scientific">Streptomyces kanasensis</name>
    <dbReference type="NCBI Taxonomy" id="936756"/>
    <lineage>
        <taxon>Bacteria</taxon>
        <taxon>Bacillati</taxon>
        <taxon>Actinomycetota</taxon>
        <taxon>Actinomycetes</taxon>
        <taxon>Kitasatosporales</taxon>
        <taxon>Streptomycetaceae</taxon>
        <taxon>Streptomyces</taxon>
    </lineage>
</organism>
<dbReference type="Proteomes" id="UP000054011">
    <property type="component" value="Unassembled WGS sequence"/>
</dbReference>
<dbReference type="Pfam" id="PF01381">
    <property type="entry name" value="HTH_3"/>
    <property type="match status" value="1"/>
</dbReference>
<keyword evidence="2" id="KW-0238">DNA-binding</keyword>
<dbReference type="SUPFAM" id="SSF47413">
    <property type="entry name" value="lambda repressor-like DNA-binding domains"/>
    <property type="match status" value="1"/>
</dbReference>
<dbReference type="CDD" id="cd00093">
    <property type="entry name" value="HTH_XRE"/>
    <property type="match status" value="1"/>
</dbReference>
<dbReference type="RefSeq" id="WP_058942346.1">
    <property type="nucleotide sequence ID" value="NZ_LNSV01000027.1"/>
</dbReference>
<dbReference type="PROSITE" id="PS50943">
    <property type="entry name" value="HTH_CROC1"/>
    <property type="match status" value="1"/>
</dbReference>
<dbReference type="STRING" id="936756.ATE80_12940"/>
<feature type="domain" description="HTH cro/C1-type" evidence="1">
    <location>
        <begin position="23"/>
        <end position="77"/>
    </location>
</feature>
<gene>
    <name evidence="2" type="ORF">ATE80_12940</name>
</gene>
<name>A0A100Y634_9ACTN</name>
<dbReference type="EMBL" id="LNSV01000027">
    <property type="protein sequence ID" value="KUH38369.1"/>
    <property type="molecule type" value="Genomic_DNA"/>
</dbReference>
<keyword evidence="3" id="KW-1185">Reference proteome</keyword>
<evidence type="ECO:0000313" key="2">
    <source>
        <dbReference type="EMBL" id="KUH38369.1"/>
    </source>
</evidence>
<dbReference type="AlphaFoldDB" id="A0A100Y634"/>
<proteinExistence type="predicted"/>
<sequence length="86" mass="9628">MPTRRHPYPEWALARRALLGRRIAALRRASGMSQDTLAAAAYVDRRSIMRWESGTRDPRYLDLVLLAHALGVDVSDLVTVEDPQAG</sequence>
<dbReference type="InterPro" id="IPR001387">
    <property type="entry name" value="Cro/C1-type_HTH"/>
</dbReference>
<dbReference type="InterPro" id="IPR010982">
    <property type="entry name" value="Lambda_DNA-bd_dom_sf"/>
</dbReference>
<dbReference type="SMART" id="SM00530">
    <property type="entry name" value="HTH_XRE"/>
    <property type="match status" value="1"/>
</dbReference>
<dbReference type="GO" id="GO:0003677">
    <property type="term" value="F:DNA binding"/>
    <property type="evidence" value="ECO:0007669"/>
    <property type="project" value="UniProtKB-KW"/>
</dbReference>